<proteinExistence type="predicted"/>
<comment type="caution">
    <text evidence="1">The sequence shown here is derived from an EMBL/GenBank/DDBJ whole genome shotgun (WGS) entry which is preliminary data.</text>
</comment>
<keyword evidence="2" id="KW-1185">Reference proteome</keyword>
<protein>
    <submittedName>
        <fullName evidence="1">Uncharacterized protein</fullName>
    </submittedName>
</protein>
<dbReference type="AlphaFoldDB" id="A0A9X0R5P5"/>
<evidence type="ECO:0000313" key="2">
    <source>
        <dbReference type="Proteomes" id="UP000600101"/>
    </source>
</evidence>
<dbReference type="Proteomes" id="UP000600101">
    <property type="component" value="Unassembled WGS sequence"/>
</dbReference>
<evidence type="ECO:0000313" key="1">
    <source>
        <dbReference type="EMBL" id="MBC4019455.1"/>
    </source>
</evidence>
<accession>A0A9X0R5P5</accession>
<dbReference type="SUPFAM" id="SSF109709">
    <property type="entry name" value="KorB DNA-binding domain-like"/>
    <property type="match status" value="1"/>
</dbReference>
<gene>
    <name evidence="1" type="ORF">H7965_30270</name>
</gene>
<sequence length="63" mass="7039">MAKAEKIDRGFLGKMLRLTLLAPDMVEAILNGSQSIELGITRLMGPFPNRWDEQRAVIVACRP</sequence>
<dbReference type="EMBL" id="JACOMF010000271">
    <property type="protein sequence ID" value="MBC4019455.1"/>
    <property type="molecule type" value="Genomic_DNA"/>
</dbReference>
<reference evidence="1" key="1">
    <citation type="submission" date="2020-08" db="EMBL/GenBank/DDBJ databases">
        <authorList>
            <person name="Hu Y."/>
            <person name="Nguyen S.V."/>
            <person name="Li F."/>
            <person name="Fanning S."/>
        </authorList>
    </citation>
    <scope>NUCLEOTIDE SEQUENCE</scope>
    <source>
        <strain evidence="1">SYSU D8009</strain>
    </source>
</reference>
<organism evidence="1 2">
    <name type="scientific">Siccirubricoccus deserti</name>
    <dbReference type="NCBI Taxonomy" id="2013562"/>
    <lineage>
        <taxon>Bacteria</taxon>
        <taxon>Pseudomonadati</taxon>
        <taxon>Pseudomonadota</taxon>
        <taxon>Alphaproteobacteria</taxon>
        <taxon>Acetobacterales</taxon>
        <taxon>Roseomonadaceae</taxon>
        <taxon>Siccirubricoccus</taxon>
    </lineage>
</organism>
<name>A0A9X0R5P5_9PROT</name>